<protein>
    <submittedName>
        <fullName evidence="1">LCP family protein</fullName>
    </submittedName>
</protein>
<evidence type="ECO:0000313" key="1">
    <source>
        <dbReference type="EMBL" id="WHZ59428.1"/>
    </source>
</evidence>
<dbReference type="Proteomes" id="UP001226091">
    <property type="component" value="Chromosome"/>
</dbReference>
<sequence length="311" mass="34857">MRSDNHLQKKKSRKKNILVFFSILTLLFAGFAWFAYDQFVSGINQTAAEANIKKTEYTFNGQKDENGNTNVLVLGSDSRGEKHARTDTIMIAQYNENTNKPKLLSIMRDSYVEIPGHGQNKINAAFAIGGPDLLRETIKHNFDIDIQHYAIIDFKGFESMIDTAFPEGVEINVESQMSEKIGVTIEPGLQKLDGEHLLGYVRYRGGADSDFGRVRRQQEVMNLLMKDMLTIEGVTKLPKLAGVITPYINTNVDTSTGIFIAKDIITNKSDLETMRIPVDGSFENARYNGAGSVLDLNIEENREAIKTFMNS</sequence>
<evidence type="ECO:0000313" key="2">
    <source>
        <dbReference type="Proteomes" id="UP001226091"/>
    </source>
</evidence>
<organism evidence="1 2">
    <name type="scientific">Metabacillus hrfriensis</name>
    <dbReference type="NCBI Taxonomy" id="3048891"/>
    <lineage>
        <taxon>Bacteria</taxon>
        <taxon>Bacillati</taxon>
        <taxon>Bacillota</taxon>
        <taxon>Bacilli</taxon>
        <taxon>Bacillales</taxon>
        <taxon>Bacillaceae</taxon>
        <taxon>Metabacillus</taxon>
    </lineage>
</organism>
<accession>A0ACD4RFX9</accession>
<keyword evidence="2" id="KW-1185">Reference proteome</keyword>
<dbReference type="EMBL" id="CP126116">
    <property type="protein sequence ID" value="WHZ59428.1"/>
    <property type="molecule type" value="Genomic_DNA"/>
</dbReference>
<reference evidence="2" key="1">
    <citation type="journal article" date="2025" name="Aquaculture">
        <title>Assessment of the bioflocculant production and safety properties of Metabacillus hrfriensis sp. nov. based on phenotypic and whole-genome sequencing analysis.</title>
        <authorList>
            <person name="Zhang R."/>
            <person name="Zhao Z."/>
            <person name="Luo L."/>
            <person name="Wang S."/>
            <person name="Guo K."/>
            <person name="Xu W."/>
        </authorList>
    </citation>
    <scope>NUCLEOTIDE SEQUENCE [LARGE SCALE GENOMIC DNA]</scope>
    <source>
        <strain evidence="2">CT-WN-B3</strain>
    </source>
</reference>
<gene>
    <name evidence="1" type="ORF">QLQ22_08920</name>
</gene>
<name>A0ACD4RFX9_9BACI</name>
<proteinExistence type="predicted"/>